<dbReference type="InterPro" id="IPR007157">
    <property type="entry name" value="PspA_VIPP1"/>
</dbReference>
<reference evidence="3 4" key="1">
    <citation type="submission" date="2020-06" db="EMBL/GenBank/DDBJ databases">
        <title>Whole-genome sequence of Allochromatium humboldtianum DSM 21881, type strain.</title>
        <authorList>
            <person name="Kyndt J.A."/>
            <person name="Meyer T.E."/>
        </authorList>
    </citation>
    <scope>NUCLEOTIDE SEQUENCE [LARGE SCALE GENOMIC DNA]</scope>
    <source>
        <strain evidence="3 4">DSM 21881</strain>
    </source>
</reference>
<gene>
    <name evidence="3" type="ORF">HW932_03825</name>
</gene>
<keyword evidence="4" id="KW-1185">Reference proteome</keyword>
<protein>
    <submittedName>
        <fullName evidence="3">PspA/IM30 family protein</fullName>
    </submittedName>
</protein>
<dbReference type="Proteomes" id="UP000592294">
    <property type="component" value="Unassembled WGS sequence"/>
</dbReference>
<evidence type="ECO:0000256" key="1">
    <source>
        <dbReference type="ARBA" id="ARBA00043985"/>
    </source>
</evidence>
<sequence length="181" mass="21170">MALITRLSRLLRADLHAVLDRLEAPELVLAQAIREMEQALDLERRRLRRLDRELQRLRERESEQERLLEQNGLALDDCLAAEREDLARPVIRRRLETERRLEALRTRRRETETERARCAPLLAERESRLADLRARAAIQDAESESDPTDCDPIWSGADPLIRDAEVEVALLQAKRRREAQL</sequence>
<dbReference type="AlphaFoldDB" id="A0A850R405"/>
<accession>A0A850R405</accession>
<evidence type="ECO:0000313" key="4">
    <source>
        <dbReference type="Proteomes" id="UP000592294"/>
    </source>
</evidence>
<organism evidence="3 4">
    <name type="scientific">Allochromatium humboldtianum</name>
    <dbReference type="NCBI Taxonomy" id="504901"/>
    <lineage>
        <taxon>Bacteria</taxon>
        <taxon>Pseudomonadati</taxon>
        <taxon>Pseudomonadota</taxon>
        <taxon>Gammaproteobacteria</taxon>
        <taxon>Chromatiales</taxon>
        <taxon>Chromatiaceae</taxon>
        <taxon>Allochromatium</taxon>
    </lineage>
</organism>
<evidence type="ECO:0000313" key="3">
    <source>
        <dbReference type="EMBL" id="NVZ08384.1"/>
    </source>
</evidence>
<dbReference type="EMBL" id="JABZEO010000002">
    <property type="protein sequence ID" value="NVZ08384.1"/>
    <property type="molecule type" value="Genomic_DNA"/>
</dbReference>
<comment type="similarity">
    <text evidence="1">Belongs to the PspA/Vipp/IM30 family.</text>
</comment>
<feature type="coiled-coil region" evidence="2">
    <location>
        <begin position="33"/>
        <end position="70"/>
    </location>
</feature>
<evidence type="ECO:0000256" key="2">
    <source>
        <dbReference type="SAM" id="Coils"/>
    </source>
</evidence>
<dbReference type="RefSeq" id="WP_176975163.1">
    <property type="nucleotide sequence ID" value="NZ_JABZEO010000002.1"/>
</dbReference>
<name>A0A850R405_9GAMM</name>
<dbReference type="Pfam" id="PF04012">
    <property type="entry name" value="PspA_IM30"/>
    <property type="match status" value="1"/>
</dbReference>
<keyword evidence="2" id="KW-0175">Coiled coil</keyword>
<comment type="caution">
    <text evidence="3">The sequence shown here is derived from an EMBL/GenBank/DDBJ whole genome shotgun (WGS) entry which is preliminary data.</text>
</comment>
<proteinExistence type="inferred from homology"/>